<evidence type="ECO:0000313" key="9">
    <source>
        <dbReference type="EMBL" id="CAG8588380.1"/>
    </source>
</evidence>
<dbReference type="InterPro" id="IPR036412">
    <property type="entry name" value="HAD-like_sf"/>
</dbReference>
<dbReference type="Gene3D" id="3.40.50.1000">
    <property type="entry name" value="HAD superfamily/HAD-like"/>
    <property type="match status" value="1"/>
</dbReference>
<keyword evidence="7" id="KW-0460">Magnesium</keyword>
<accession>A0A9N9C402</accession>
<dbReference type="GO" id="GO:0000166">
    <property type="term" value="F:nucleotide binding"/>
    <property type="evidence" value="ECO:0007669"/>
    <property type="project" value="UniProtKB-KW"/>
</dbReference>
<evidence type="ECO:0000256" key="5">
    <source>
        <dbReference type="ARBA" id="ARBA00022741"/>
    </source>
</evidence>
<evidence type="ECO:0000256" key="7">
    <source>
        <dbReference type="ARBA" id="ARBA00022842"/>
    </source>
</evidence>
<evidence type="ECO:0000256" key="3">
    <source>
        <dbReference type="ARBA" id="ARBA00012643"/>
    </source>
</evidence>
<dbReference type="FunFam" id="1.10.150.340:FF:000001">
    <property type="entry name" value="Cytosolic 5-nucleotidase 3-like"/>
    <property type="match status" value="1"/>
</dbReference>
<evidence type="ECO:0000256" key="6">
    <source>
        <dbReference type="ARBA" id="ARBA00022801"/>
    </source>
</evidence>
<evidence type="ECO:0000256" key="4">
    <source>
        <dbReference type="ARBA" id="ARBA00022723"/>
    </source>
</evidence>
<dbReference type="Pfam" id="PF05822">
    <property type="entry name" value="UMPH-1"/>
    <property type="match status" value="1"/>
</dbReference>
<evidence type="ECO:0000256" key="8">
    <source>
        <dbReference type="ARBA" id="ARBA00023080"/>
    </source>
</evidence>
<reference evidence="9" key="1">
    <citation type="submission" date="2021-06" db="EMBL/GenBank/DDBJ databases">
        <authorList>
            <person name="Kallberg Y."/>
            <person name="Tangrot J."/>
            <person name="Rosling A."/>
        </authorList>
    </citation>
    <scope>NUCLEOTIDE SEQUENCE</scope>
    <source>
        <strain evidence="9">FL130A</strain>
    </source>
</reference>
<dbReference type="SUPFAM" id="SSF56784">
    <property type="entry name" value="HAD-like"/>
    <property type="match status" value="1"/>
</dbReference>
<evidence type="ECO:0000256" key="1">
    <source>
        <dbReference type="ARBA" id="ARBA00000815"/>
    </source>
</evidence>
<keyword evidence="4" id="KW-0479">Metal-binding</keyword>
<evidence type="ECO:0000256" key="2">
    <source>
        <dbReference type="ARBA" id="ARBA00008389"/>
    </source>
</evidence>
<dbReference type="InterPro" id="IPR023214">
    <property type="entry name" value="HAD_sf"/>
</dbReference>
<comment type="catalytic activity">
    <reaction evidence="1">
        <text>a ribonucleoside 5'-phosphate + H2O = a ribonucleoside + phosphate</text>
        <dbReference type="Rhea" id="RHEA:12484"/>
        <dbReference type="ChEBI" id="CHEBI:15377"/>
        <dbReference type="ChEBI" id="CHEBI:18254"/>
        <dbReference type="ChEBI" id="CHEBI:43474"/>
        <dbReference type="ChEBI" id="CHEBI:58043"/>
        <dbReference type="EC" id="3.1.3.5"/>
    </reaction>
</comment>
<comment type="caution">
    <text evidence="9">The sequence shown here is derived from an EMBL/GenBank/DDBJ whole genome shotgun (WGS) entry which is preliminary data.</text>
</comment>
<dbReference type="PANTHER" id="PTHR13045:SF0">
    <property type="entry name" value="7-METHYLGUANOSINE PHOSPHATE-SPECIFIC 5'-NUCLEOTIDASE"/>
    <property type="match status" value="1"/>
</dbReference>
<dbReference type="AlphaFoldDB" id="A0A9N9C402"/>
<comment type="similarity">
    <text evidence="2">Belongs to the pyrimidine 5'-nucleotidase family.</text>
</comment>
<keyword evidence="8" id="KW-0546">Nucleotide metabolism</keyword>
<dbReference type="PANTHER" id="PTHR13045">
    <property type="entry name" value="5'-NUCLEOTIDASE"/>
    <property type="match status" value="1"/>
</dbReference>
<dbReference type="EC" id="3.1.3.5" evidence="3"/>
<dbReference type="GO" id="GO:0005737">
    <property type="term" value="C:cytoplasm"/>
    <property type="evidence" value="ECO:0007669"/>
    <property type="project" value="InterPro"/>
</dbReference>
<dbReference type="GO" id="GO:0008253">
    <property type="term" value="F:5'-nucleotidase activity"/>
    <property type="evidence" value="ECO:0007669"/>
    <property type="project" value="UniProtKB-EC"/>
</dbReference>
<dbReference type="GO" id="GO:0000287">
    <property type="term" value="F:magnesium ion binding"/>
    <property type="evidence" value="ECO:0007669"/>
    <property type="project" value="InterPro"/>
</dbReference>
<dbReference type="InterPro" id="IPR006434">
    <property type="entry name" value="Pyrimidine_nucleotidase_eu"/>
</dbReference>
<keyword evidence="6" id="KW-0378">Hydrolase</keyword>
<dbReference type="OrthoDB" id="10014216at2759"/>
<gene>
    <name evidence="9" type="ORF">ALEPTO_LOCUS7584</name>
</gene>
<organism evidence="9 10">
    <name type="scientific">Ambispora leptoticha</name>
    <dbReference type="NCBI Taxonomy" id="144679"/>
    <lineage>
        <taxon>Eukaryota</taxon>
        <taxon>Fungi</taxon>
        <taxon>Fungi incertae sedis</taxon>
        <taxon>Mucoromycota</taxon>
        <taxon>Glomeromycotina</taxon>
        <taxon>Glomeromycetes</taxon>
        <taxon>Archaeosporales</taxon>
        <taxon>Ambisporaceae</taxon>
        <taxon>Ambispora</taxon>
    </lineage>
</organism>
<protein>
    <recommendedName>
        <fullName evidence="3">5'-nucleotidase</fullName>
        <ecNumber evidence="3">3.1.3.5</ecNumber>
    </recommendedName>
</protein>
<sequence length="299" mass="33996">MTRFYKADKNVNPSSHTILSDGHLSKALKQKMKILSKKYYPLEIDPSLTIAEKAPLMTEWWEKAHELLINERITEDDIVKLAKETPVEMRPGLKDIIFRCKDNDIPFLVFSAGIENIIEEVLRSKNLYHPNMHIVANKMLLDPSEGIFNKFEEPLIHVFSKSEIMIEGTPYYSTLIEKNNVILLGDSLGDLDMSKGIKHDVRLTIGFLNVRVDELLNDYLNAYDIVVTNDGSMDIVAIMIASGNLSSEMVDFFILNHYTTGPAIVSNILLKIEDLQLRLNGREILIQIKRLGNIVKLIG</sequence>
<dbReference type="EMBL" id="CAJVPS010003414">
    <property type="protein sequence ID" value="CAG8588380.1"/>
    <property type="molecule type" value="Genomic_DNA"/>
</dbReference>
<dbReference type="GO" id="GO:0009117">
    <property type="term" value="P:nucleotide metabolic process"/>
    <property type="evidence" value="ECO:0007669"/>
    <property type="project" value="UniProtKB-KW"/>
</dbReference>
<dbReference type="Gene3D" id="1.10.150.340">
    <property type="entry name" value="Pyrimidine 5'-nucleotidase (UMPH-1), N-terminal domain"/>
    <property type="match status" value="1"/>
</dbReference>
<proteinExistence type="inferred from homology"/>
<keyword evidence="10" id="KW-1185">Reference proteome</keyword>
<name>A0A9N9C402_9GLOM</name>
<feature type="non-terminal residue" evidence="9">
    <location>
        <position position="1"/>
    </location>
</feature>
<dbReference type="Proteomes" id="UP000789508">
    <property type="component" value="Unassembled WGS sequence"/>
</dbReference>
<evidence type="ECO:0000313" key="10">
    <source>
        <dbReference type="Proteomes" id="UP000789508"/>
    </source>
</evidence>
<keyword evidence="5" id="KW-0547">Nucleotide-binding</keyword>